<protein>
    <submittedName>
        <fullName evidence="6">GFA family protein</fullName>
    </submittedName>
</protein>
<dbReference type="GO" id="GO:0016846">
    <property type="term" value="F:carbon-sulfur lyase activity"/>
    <property type="evidence" value="ECO:0007669"/>
    <property type="project" value="InterPro"/>
</dbReference>
<dbReference type="Gene3D" id="3.90.1590.10">
    <property type="entry name" value="glutathione-dependent formaldehyde- activating enzyme (gfa)"/>
    <property type="match status" value="1"/>
</dbReference>
<keyword evidence="7" id="KW-1185">Reference proteome</keyword>
<dbReference type="PROSITE" id="PS51891">
    <property type="entry name" value="CENP_V_GFA"/>
    <property type="match status" value="1"/>
</dbReference>
<keyword evidence="2" id="KW-0479">Metal-binding</keyword>
<comment type="similarity">
    <text evidence="1">Belongs to the Gfa family.</text>
</comment>
<gene>
    <name evidence="6" type="ORF">M9978_08025</name>
</gene>
<feature type="domain" description="CENP-V/GFA" evidence="5">
    <location>
        <begin position="4"/>
        <end position="114"/>
    </location>
</feature>
<organism evidence="6 7">
    <name type="scientific">Sphingomonas tagetis</name>
    <dbReference type="NCBI Taxonomy" id="2949092"/>
    <lineage>
        <taxon>Bacteria</taxon>
        <taxon>Pseudomonadati</taxon>
        <taxon>Pseudomonadota</taxon>
        <taxon>Alphaproteobacteria</taxon>
        <taxon>Sphingomonadales</taxon>
        <taxon>Sphingomonadaceae</taxon>
        <taxon>Sphingomonas</taxon>
    </lineage>
</organism>
<dbReference type="Pfam" id="PF04828">
    <property type="entry name" value="GFA"/>
    <property type="match status" value="1"/>
</dbReference>
<keyword evidence="3" id="KW-0862">Zinc</keyword>
<dbReference type="InterPro" id="IPR006913">
    <property type="entry name" value="CENP-V/GFA"/>
</dbReference>
<reference evidence="6" key="1">
    <citation type="submission" date="2022-05" db="EMBL/GenBank/DDBJ databases">
        <title>Sphingomonas sp. strain MG17 Genome sequencing and assembly.</title>
        <authorList>
            <person name="Kim I."/>
        </authorList>
    </citation>
    <scope>NUCLEOTIDE SEQUENCE</scope>
    <source>
        <strain evidence="6">MG17</strain>
    </source>
</reference>
<evidence type="ECO:0000256" key="2">
    <source>
        <dbReference type="ARBA" id="ARBA00022723"/>
    </source>
</evidence>
<dbReference type="AlphaFoldDB" id="A0A9X2KL40"/>
<evidence type="ECO:0000256" key="3">
    <source>
        <dbReference type="ARBA" id="ARBA00022833"/>
    </source>
</evidence>
<name>A0A9X2KL40_9SPHN</name>
<evidence type="ECO:0000256" key="1">
    <source>
        <dbReference type="ARBA" id="ARBA00005495"/>
    </source>
</evidence>
<dbReference type="RefSeq" id="WP_254292509.1">
    <property type="nucleotide sequence ID" value="NZ_JAMLDX010000005.1"/>
</dbReference>
<sequence>MTDRVATCRCGQLRVTCTGEPVRVSVCHCLECQKRSGSAFAFQARWPDAQVETAGTFSTWSRTGDSGKSATFRFCPTCGATVAYASEAMPGLTAVAVGAFADPSFPSPHYSVYEERKHGWVAITGDGIEHLD</sequence>
<keyword evidence="4" id="KW-0456">Lyase</keyword>
<dbReference type="EMBL" id="JAMLDX010000005">
    <property type="protein sequence ID" value="MCP3730375.1"/>
    <property type="molecule type" value="Genomic_DNA"/>
</dbReference>
<proteinExistence type="inferred from homology"/>
<evidence type="ECO:0000256" key="4">
    <source>
        <dbReference type="ARBA" id="ARBA00023239"/>
    </source>
</evidence>
<evidence type="ECO:0000313" key="6">
    <source>
        <dbReference type="EMBL" id="MCP3730375.1"/>
    </source>
</evidence>
<dbReference type="PANTHER" id="PTHR33337">
    <property type="entry name" value="GFA DOMAIN-CONTAINING PROTEIN"/>
    <property type="match status" value="1"/>
</dbReference>
<dbReference type="Proteomes" id="UP001139451">
    <property type="component" value="Unassembled WGS sequence"/>
</dbReference>
<comment type="caution">
    <text evidence="6">The sequence shown here is derived from an EMBL/GenBank/DDBJ whole genome shotgun (WGS) entry which is preliminary data.</text>
</comment>
<evidence type="ECO:0000313" key="7">
    <source>
        <dbReference type="Proteomes" id="UP001139451"/>
    </source>
</evidence>
<dbReference type="SUPFAM" id="SSF51316">
    <property type="entry name" value="Mss4-like"/>
    <property type="match status" value="1"/>
</dbReference>
<accession>A0A9X2KL40</accession>
<dbReference type="PANTHER" id="PTHR33337:SF40">
    <property type="entry name" value="CENP-V_GFA DOMAIN-CONTAINING PROTEIN-RELATED"/>
    <property type="match status" value="1"/>
</dbReference>
<dbReference type="InterPro" id="IPR011057">
    <property type="entry name" value="Mss4-like_sf"/>
</dbReference>
<dbReference type="GO" id="GO:0046872">
    <property type="term" value="F:metal ion binding"/>
    <property type="evidence" value="ECO:0007669"/>
    <property type="project" value="UniProtKB-KW"/>
</dbReference>
<evidence type="ECO:0000259" key="5">
    <source>
        <dbReference type="PROSITE" id="PS51891"/>
    </source>
</evidence>